<accession>A0A934SDB1</accession>
<gene>
    <name evidence="2" type="ORF">JIN85_15275</name>
</gene>
<dbReference type="Proteomes" id="UP000603141">
    <property type="component" value="Unassembled WGS sequence"/>
</dbReference>
<dbReference type="InterPro" id="IPR005094">
    <property type="entry name" value="Endonuclease_MobA/VirD2"/>
</dbReference>
<reference evidence="2" key="1">
    <citation type="submission" date="2021-01" db="EMBL/GenBank/DDBJ databases">
        <title>Modified the classification status of verrucomicrobia.</title>
        <authorList>
            <person name="Feng X."/>
        </authorList>
    </citation>
    <scope>NUCLEOTIDE SEQUENCE</scope>
    <source>
        <strain evidence="2">KCTC 22041</strain>
    </source>
</reference>
<comment type="caution">
    <text evidence="2">The sequence shown here is derived from an EMBL/GenBank/DDBJ whole genome shotgun (WGS) entry which is preliminary data.</text>
</comment>
<protein>
    <submittedName>
        <fullName evidence="2">Relaxase/mobilization nuclease domain-containing protein</fullName>
    </submittedName>
</protein>
<evidence type="ECO:0000313" key="2">
    <source>
        <dbReference type="EMBL" id="MBK1883779.1"/>
    </source>
</evidence>
<dbReference type="AlphaFoldDB" id="A0A934SDB1"/>
<keyword evidence="3" id="KW-1185">Reference proteome</keyword>
<evidence type="ECO:0000259" key="1">
    <source>
        <dbReference type="Pfam" id="PF03432"/>
    </source>
</evidence>
<feature type="domain" description="MobA/VirD2-like nuclease" evidence="1">
    <location>
        <begin position="27"/>
        <end position="163"/>
    </location>
</feature>
<name>A0A934SDB1_9BACT</name>
<proteinExistence type="predicted"/>
<dbReference type="EMBL" id="JAENIJ010000027">
    <property type="protein sequence ID" value="MBK1883779.1"/>
    <property type="molecule type" value="Genomic_DNA"/>
</dbReference>
<evidence type="ECO:0000313" key="3">
    <source>
        <dbReference type="Proteomes" id="UP000603141"/>
    </source>
</evidence>
<dbReference type="Pfam" id="PF03432">
    <property type="entry name" value="Relaxase"/>
    <property type="match status" value="1"/>
</dbReference>
<organism evidence="2 3">
    <name type="scientific">Luteolibacter pohnpeiensis</name>
    <dbReference type="NCBI Taxonomy" id="454153"/>
    <lineage>
        <taxon>Bacteria</taxon>
        <taxon>Pseudomonadati</taxon>
        <taxon>Verrucomicrobiota</taxon>
        <taxon>Verrucomicrobiia</taxon>
        <taxon>Verrucomicrobiales</taxon>
        <taxon>Verrucomicrobiaceae</taxon>
        <taxon>Luteolibacter</taxon>
    </lineage>
</organism>
<dbReference type="RefSeq" id="WP_200272266.1">
    <property type="nucleotide sequence ID" value="NZ_JAENIJ010000027.1"/>
</dbReference>
<sequence length="185" mass="21230">MVPFITKGGESFRRAWAYFCHDKGAPSSDRVEWIEYRNLMTDSPSTAWKMMEYTYRSRNHLKTVAGRGKGGRNVTKPCISYSLSWHPDETPDRNEMLSAAVATLEALEIQDHQAMIICHNDEPHPHVHIVVNRIHPLTGLAATMANSKRKLSAFALDYEQHHGVILCQERVQITNLRKKESRLEF</sequence>